<dbReference type="EMBL" id="CP018082">
    <property type="protein sequence ID" value="APE34320.1"/>
    <property type="molecule type" value="Genomic_DNA"/>
</dbReference>
<reference evidence="3" key="1">
    <citation type="submission" date="2016-11" db="EMBL/GenBank/DDBJ databases">
        <authorList>
            <person name="Jaros S."/>
            <person name="Januszkiewicz K."/>
            <person name="Wedrychowicz H."/>
        </authorList>
    </citation>
    <scope>NUCLEOTIDE SEQUENCE [LARGE SCALE GENOMIC DNA]</scope>
    <source>
        <strain evidence="3">Y48</strain>
    </source>
</reference>
<dbReference type="InterPro" id="IPR003325">
    <property type="entry name" value="TerD"/>
</dbReference>
<dbReference type="Pfam" id="PF02342">
    <property type="entry name" value="TerD"/>
    <property type="match status" value="2"/>
</dbReference>
<proteinExistence type="predicted"/>
<dbReference type="Gene3D" id="2.60.60.30">
    <property type="entry name" value="sav2460 like domains"/>
    <property type="match status" value="2"/>
</dbReference>
<dbReference type="KEGG" id="nsl:BOX37_10540"/>
<dbReference type="RefSeq" id="WP_071927500.1">
    <property type="nucleotide sequence ID" value="NZ_CP018082.1"/>
</dbReference>
<dbReference type="Proteomes" id="UP000183810">
    <property type="component" value="Chromosome"/>
</dbReference>
<sequence length="385" mass="40544">MGVSLAHRQTGVIAVEEIVVSVRHSAAIELSALLLTAQGSVLDSSGVVFRGHPVGPGVRLAPGLGGRADSLVVALPDVPTGISHIRIVVALADRSAHLEDHPPGEVSVDDANGNPLYDYTIDRAGPESTAIAVDLDLVERGWQVRAVGAGYRGGFDALVAAHGGTMERPAPASAPAPRAVPIPLPDQPVKPREPRPNSAAPKISLRNGDDTLAFVKMGLGWDPVRVQSQYGLREVDIDLDASALLFAGETLVDAAFFGGLASKDGSVRHLGDNLTGDGEGDDEVITVDLTRLPAQVTTVVFVVTSYAGHTFELVRNAFWRMVNGANNTELVRSNLQVGGPNTGMVVAKLYRDGSDWKLESIGAPIQAGHPVEAAEQVRRFLDLTE</sequence>
<dbReference type="InterPro" id="IPR051324">
    <property type="entry name" value="Stress/Tellurium_Resist"/>
</dbReference>
<name>A0A1J0VQJ1_9NOCA</name>
<evidence type="ECO:0000313" key="3">
    <source>
        <dbReference type="EMBL" id="APE34320.1"/>
    </source>
</evidence>
<gene>
    <name evidence="3" type="ORF">BOX37_10540</name>
</gene>
<feature type="domain" description="TerD" evidence="2">
    <location>
        <begin position="25"/>
        <end position="161"/>
    </location>
</feature>
<evidence type="ECO:0000259" key="2">
    <source>
        <dbReference type="Pfam" id="PF02342"/>
    </source>
</evidence>
<organism evidence="3 4">
    <name type="scientific">Nocardia mangyaensis</name>
    <dbReference type="NCBI Taxonomy" id="2213200"/>
    <lineage>
        <taxon>Bacteria</taxon>
        <taxon>Bacillati</taxon>
        <taxon>Actinomycetota</taxon>
        <taxon>Actinomycetes</taxon>
        <taxon>Mycobacteriales</taxon>
        <taxon>Nocardiaceae</taxon>
        <taxon>Nocardia</taxon>
    </lineage>
</organism>
<dbReference type="OrthoDB" id="56224at2"/>
<dbReference type="PANTHER" id="PTHR32097">
    <property type="entry name" value="CAMP-BINDING PROTEIN 1-RELATED"/>
    <property type="match status" value="1"/>
</dbReference>
<evidence type="ECO:0000256" key="1">
    <source>
        <dbReference type="SAM" id="MobiDB-lite"/>
    </source>
</evidence>
<feature type="domain" description="TerD" evidence="2">
    <location>
        <begin position="202"/>
        <end position="368"/>
    </location>
</feature>
<dbReference type="PANTHER" id="PTHR32097:SF17">
    <property type="entry name" value="CAMP-BINDING PROTEIN 1-RELATED"/>
    <property type="match status" value="1"/>
</dbReference>
<feature type="compositionally biased region" description="Pro residues" evidence="1">
    <location>
        <begin position="172"/>
        <end position="188"/>
    </location>
</feature>
<evidence type="ECO:0000313" key="4">
    <source>
        <dbReference type="Proteomes" id="UP000183810"/>
    </source>
</evidence>
<dbReference type="CDD" id="cd06974">
    <property type="entry name" value="TerD_like"/>
    <property type="match status" value="2"/>
</dbReference>
<protein>
    <recommendedName>
        <fullName evidence="2">TerD domain-containing protein</fullName>
    </recommendedName>
</protein>
<dbReference type="AlphaFoldDB" id="A0A1J0VQJ1"/>
<accession>A0A1J0VQJ1</accession>
<feature type="region of interest" description="Disordered" evidence="1">
    <location>
        <begin position="166"/>
        <end position="203"/>
    </location>
</feature>
<keyword evidence="4" id="KW-1185">Reference proteome</keyword>